<organismHost>
    <name type="scientific">Lepidoptera</name>
    <name type="common">moths &amp; butterflies</name>
    <dbReference type="NCBI Taxonomy" id="7088"/>
</organismHost>
<sequence>MESIFYSVDYASIIVYDSNYCSVYRYAISNQHFCTTKKYTTIFILKRRGYGLIYKASATMSISSSWLNILNALTNVCEYLPQYYFTTSIMYANEHINSSVEQLRGFVDDELLDELGFNFEQQQQQQRQAKEEQDGGDDMQTTNDDADSICELTNELDNLLCEDENEEVTSNSNNFDSNPPLIDYSADSDIKKTMRSIHTTFGILAELDKLRSIIKVKLANFKDNNVSNDTTNNDNTNVSNTLDEKIANYEPSDETYEPSSSEFLDSESKFRPEEMKDIIINYIHLYLLKHHKTNFVSDSVTKTLREDLRIWMLLGIQLLSNVADVELYNVATKQWADIFKELTDAVETLTIDSKEFYTTKRLRNVIGDIFFFDNLYNNGACKFHENVSEIFEYIDKCFAPVDDDIVSRLVNDDILSQLQTMNNLASECCVSVTPFKAEDVSNDDNMPSLFSESRVKSTRKLSHKFKPRRNSKKARRALKFEQMYI</sequence>
<dbReference type="EMBL" id="MK503924">
    <property type="protein sequence ID" value="QED40064.1"/>
    <property type="molecule type" value="Genomic_DNA"/>
</dbReference>
<reference evidence="2" key="1">
    <citation type="submission" date="2019-02" db="EMBL/GenBank/DDBJ databases">
        <title>Genetic diversity of Spodoptera frugiperda multiple nucleopolyhedovirus and pathogenicity against corn- and rice-strain S. frugiperda larvae.</title>
        <authorList>
            <person name="Harrison R.L."/>
            <person name="Rowley D.L."/>
            <person name="Popham H.J."/>
        </authorList>
    </citation>
    <scope>NUCLEOTIDE SEQUENCE</scope>
    <source>
        <strain evidence="2">IIBBL BCIPV 459</strain>
    </source>
</reference>
<evidence type="ECO:0000313" key="2">
    <source>
        <dbReference type="EMBL" id="QED40064.1"/>
    </source>
</evidence>
<proteinExistence type="predicted"/>
<protein>
    <submittedName>
        <fullName evidence="2">Uncharacterized protein</fullName>
    </submittedName>
</protein>
<evidence type="ECO:0000256" key="1">
    <source>
        <dbReference type="SAM" id="MobiDB-lite"/>
    </source>
</evidence>
<organism evidence="2">
    <name type="scientific">Spodoptera frugiperda nuclear polyhedrosis virus</name>
    <name type="common">SfNPV</name>
    <dbReference type="NCBI Taxonomy" id="10455"/>
    <lineage>
        <taxon>Viruses</taxon>
        <taxon>Viruses incertae sedis</taxon>
        <taxon>Naldaviricetes</taxon>
        <taxon>Lefavirales</taxon>
        <taxon>Baculoviridae</taxon>
        <taxon>Alphabaculovirus</taxon>
        <taxon>Alphabaculovirus spofrugiperdae</taxon>
    </lineage>
</organism>
<feature type="region of interest" description="Disordered" evidence="1">
    <location>
        <begin position="122"/>
        <end position="145"/>
    </location>
</feature>
<accession>A0A7G3W7K7</accession>
<name>A0A7G3W7K7_NPVSF</name>